<organism evidence="2 3">
    <name type="scientific">Eumeta variegata</name>
    <name type="common">Bagworm moth</name>
    <name type="synonym">Eumeta japonica</name>
    <dbReference type="NCBI Taxonomy" id="151549"/>
    <lineage>
        <taxon>Eukaryota</taxon>
        <taxon>Metazoa</taxon>
        <taxon>Ecdysozoa</taxon>
        <taxon>Arthropoda</taxon>
        <taxon>Hexapoda</taxon>
        <taxon>Insecta</taxon>
        <taxon>Pterygota</taxon>
        <taxon>Neoptera</taxon>
        <taxon>Endopterygota</taxon>
        <taxon>Lepidoptera</taxon>
        <taxon>Glossata</taxon>
        <taxon>Ditrysia</taxon>
        <taxon>Tineoidea</taxon>
        <taxon>Psychidae</taxon>
        <taxon>Oiketicinae</taxon>
        <taxon>Eumeta</taxon>
    </lineage>
</organism>
<comment type="caution">
    <text evidence="2">The sequence shown here is derived from an EMBL/GenBank/DDBJ whole genome shotgun (WGS) entry which is preliminary data.</text>
</comment>
<protein>
    <submittedName>
        <fullName evidence="2">Uncharacterized protein</fullName>
    </submittedName>
</protein>
<feature type="region of interest" description="Disordered" evidence="1">
    <location>
        <begin position="97"/>
        <end position="132"/>
    </location>
</feature>
<evidence type="ECO:0000313" key="2">
    <source>
        <dbReference type="EMBL" id="GBP48499.1"/>
    </source>
</evidence>
<dbReference type="EMBL" id="BGZK01000525">
    <property type="protein sequence ID" value="GBP48499.1"/>
    <property type="molecule type" value="Genomic_DNA"/>
</dbReference>
<sequence>MRYASGIDCRSAPLSILCKSCAEGDVSCHFVKAKGNRGRIVKSSAFKEEGTRFVTLTEICQSSNKFQIKMKVTVSVEATASVEAHLAGVTLITHRTLRNTSDPSVSRSAAGSTARPGLPCNNRAAPTHHDGR</sequence>
<gene>
    <name evidence="2" type="ORF">EVAR_16168_1</name>
</gene>
<dbReference type="AlphaFoldDB" id="A0A4C1WDF0"/>
<feature type="compositionally biased region" description="Polar residues" evidence="1">
    <location>
        <begin position="98"/>
        <end position="111"/>
    </location>
</feature>
<proteinExistence type="predicted"/>
<dbReference type="Proteomes" id="UP000299102">
    <property type="component" value="Unassembled WGS sequence"/>
</dbReference>
<accession>A0A4C1WDF0</accession>
<keyword evidence="3" id="KW-1185">Reference proteome</keyword>
<reference evidence="2 3" key="1">
    <citation type="journal article" date="2019" name="Commun. Biol.">
        <title>The bagworm genome reveals a unique fibroin gene that provides high tensile strength.</title>
        <authorList>
            <person name="Kono N."/>
            <person name="Nakamura H."/>
            <person name="Ohtoshi R."/>
            <person name="Tomita M."/>
            <person name="Numata K."/>
            <person name="Arakawa K."/>
        </authorList>
    </citation>
    <scope>NUCLEOTIDE SEQUENCE [LARGE SCALE GENOMIC DNA]</scope>
</reference>
<name>A0A4C1WDF0_EUMVA</name>
<evidence type="ECO:0000256" key="1">
    <source>
        <dbReference type="SAM" id="MobiDB-lite"/>
    </source>
</evidence>
<evidence type="ECO:0000313" key="3">
    <source>
        <dbReference type="Proteomes" id="UP000299102"/>
    </source>
</evidence>